<dbReference type="RefSeq" id="WP_073378885.1">
    <property type="nucleotide sequence ID" value="NZ_FQZK01000005.1"/>
</dbReference>
<reference evidence="2 3" key="1">
    <citation type="submission" date="2016-11" db="EMBL/GenBank/DDBJ databases">
        <authorList>
            <person name="Jaros S."/>
            <person name="Januszkiewicz K."/>
            <person name="Wedrychowicz H."/>
        </authorList>
    </citation>
    <scope>NUCLEOTIDE SEQUENCE [LARGE SCALE GENOMIC DNA]</scope>
    <source>
        <strain evidence="2 3">CGMCC 4.5723</strain>
    </source>
</reference>
<dbReference type="EMBL" id="FQZK01000005">
    <property type="protein sequence ID" value="SHJ30916.1"/>
    <property type="molecule type" value="Genomic_DNA"/>
</dbReference>
<keyword evidence="3" id="KW-1185">Reference proteome</keyword>
<protein>
    <recommendedName>
        <fullName evidence="4">AAA domain-containing protein</fullName>
    </recommendedName>
</protein>
<organism evidence="2 3">
    <name type="scientific">Nocardiopsis flavescens</name>
    <dbReference type="NCBI Taxonomy" id="758803"/>
    <lineage>
        <taxon>Bacteria</taxon>
        <taxon>Bacillati</taxon>
        <taxon>Actinomycetota</taxon>
        <taxon>Actinomycetes</taxon>
        <taxon>Streptosporangiales</taxon>
        <taxon>Nocardiopsidaceae</taxon>
        <taxon>Nocardiopsis</taxon>
    </lineage>
</organism>
<proteinExistence type="predicted"/>
<evidence type="ECO:0000256" key="1">
    <source>
        <dbReference type="SAM" id="MobiDB-lite"/>
    </source>
</evidence>
<evidence type="ECO:0008006" key="4">
    <source>
        <dbReference type="Google" id="ProtNLM"/>
    </source>
</evidence>
<dbReference type="OrthoDB" id="3197455at2"/>
<sequence length="1009" mass="108062">MRSLRDDEQEIGDLREPVPGGHRPAVIRIGAQQANGPTLRWKPPAAEGTDPRALLGYLRACLRREAVHTHTVLLAQLDGDTCACLPGGTETLFAGSGARAPAGPAAARVVRLAARHGQALRYGYPLVILGEGADRSALPLLTVDVQAVEDPAAPDAPRLRAIGPPDVNAALLERLGTTDPEDLFELRTRLRSGAPDPAGLPAAVTDLAAKVRTLLSRLEIERVDDIDPAATRGTPRDRVTGAHNVAVLFRAGPGARSGDEAPEPGTVEAVLADLDPTERDGIDPGALGGTALHALLEGADGVPDPGPGPARGARRAREAGTAPHPAAPPVPLSATPLDQAGYTVLRAAMNDRLTAAAAPPGTGAHDLVDALVRTAVGSGQRVLVCGRTEHDVREVLLRAQGGHPVMRVGGREHRASEARVIERLLAEHGGVPPRGADPADHGGDLAHHWSRVRAAWDEMDAMAAGGYELAHLAQERERGIADGWDPDRLFTPERGGPEYWLPRAERAFAGGLGAFQHRSAIRRELGLDTDPETLARLCATARLESRWRAALDRRTRHDPLDELTDRLARAGEAHRRIAAECLAAAVAPRLWRGRPALENRLEALNWHHGLGWPGMNGLIDVLPAWACRTDQVRALPPQAGLFDLVVVLGAERTRVAELLPALHRATRALVLGDPAHPGPASALEPGEERRALAAAGLAADRLDEQGLRHGTGSALRAARRAVDETLWLDEHSGAPPLLAETASRHCYGGRVSVRTAPDPGGGPAFEWRDIAGVCEAAPGLSYINREEAYRAVVVVDEIDEHLPLGRTIAVVAPTQPQVALLRRLLRPRVFRHRVLVGGPDLLGGALDRTDVTVLSPLLAQGAPAIIERRVRRMGHLWSAVLTRTRQRLVVVGDRSHWESGDGPLAELVRAPESAPDGACRALVDRLREAGTRVSLQQTAEGWTADLVVRFGARRLLVLLDREPDGRRLRRLMDRGDALNRITGDPVIVVPAWRCHADPDRLVREILGAH</sequence>
<dbReference type="AlphaFoldDB" id="A0A1M6I945"/>
<dbReference type="InterPro" id="IPR027417">
    <property type="entry name" value="P-loop_NTPase"/>
</dbReference>
<accession>A0A1M6I945</accession>
<dbReference type="STRING" id="758803.SAMN05421803_10540"/>
<evidence type="ECO:0000313" key="2">
    <source>
        <dbReference type="EMBL" id="SHJ30916.1"/>
    </source>
</evidence>
<dbReference type="Proteomes" id="UP000184452">
    <property type="component" value="Unassembled WGS sequence"/>
</dbReference>
<gene>
    <name evidence="2" type="ORF">SAMN05421803_10540</name>
</gene>
<evidence type="ECO:0000313" key="3">
    <source>
        <dbReference type="Proteomes" id="UP000184452"/>
    </source>
</evidence>
<feature type="compositionally biased region" description="Basic and acidic residues" evidence="1">
    <location>
        <begin position="1"/>
        <end position="16"/>
    </location>
</feature>
<feature type="region of interest" description="Disordered" evidence="1">
    <location>
        <begin position="1"/>
        <end position="22"/>
    </location>
</feature>
<dbReference type="Gene3D" id="3.40.50.300">
    <property type="entry name" value="P-loop containing nucleotide triphosphate hydrolases"/>
    <property type="match status" value="2"/>
</dbReference>
<name>A0A1M6I945_9ACTN</name>
<feature type="region of interest" description="Disordered" evidence="1">
    <location>
        <begin position="299"/>
        <end position="335"/>
    </location>
</feature>